<dbReference type="HOGENOM" id="CLU_3214463_0_0_9"/>
<reference evidence="2 3" key="2">
    <citation type="submission" date="2007-08" db="EMBL/GenBank/DDBJ databases">
        <authorList>
            <person name="Fulton L."/>
            <person name="Clifton S."/>
            <person name="Fulton B."/>
            <person name="Xu J."/>
            <person name="Minx P."/>
            <person name="Pepin K.H."/>
            <person name="Johnson M."/>
            <person name="Thiruvilangam P."/>
            <person name="Bhonagiri V."/>
            <person name="Nash W.E."/>
            <person name="Wang C."/>
            <person name="Mardis E.R."/>
            <person name="Wilson R.K."/>
        </authorList>
    </citation>
    <scope>NUCLEOTIDE SEQUENCE [LARGE SCALE GENOMIC DNA]</scope>
    <source>
        <strain evidence="2 3">DSM 753</strain>
    </source>
</reference>
<feature type="region of interest" description="Disordered" evidence="1">
    <location>
        <begin position="1"/>
        <end position="26"/>
    </location>
</feature>
<evidence type="ECO:0000313" key="2">
    <source>
        <dbReference type="EMBL" id="EDO62642.1"/>
    </source>
</evidence>
<proteinExistence type="predicted"/>
<sequence length="44" mass="4867">MRVSGLFRAGFSKSPHRGCPTPKRAKTAKNRLLVTAQEGGFFIF</sequence>
<organism evidence="2 3">
    <name type="scientific">[Clostridium] leptum DSM 753</name>
    <dbReference type="NCBI Taxonomy" id="428125"/>
    <lineage>
        <taxon>Bacteria</taxon>
        <taxon>Bacillati</taxon>
        <taxon>Bacillota</taxon>
        <taxon>Clostridia</taxon>
        <taxon>Eubacteriales</taxon>
        <taxon>Oscillospiraceae</taxon>
        <taxon>Oscillospiraceae incertae sedis</taxon>
    </lineage>
</organism>
<protein>
    <submittedName>
        <fullName evidence="2">Uncharacterized protein</fullName>
    </submittedName>
</protein>
<dbReference type="Proteomes" id="UP000003490">
    <property type="component" value="Unassembled WGS sequence"/>
</dbReference>
<dbReference type="AlphaFoldDB" id="A7VQD7"/>
<evidence type="ECO:0000313" key="3">
    <source>
        <dbReference type="Proteomes" id="UP000003490"/>
    </source>
</evidence>
<dbReference type="EMBL" id="ABCB02000014">
    <property type="protein sequence ID" value="EDO62642.1"/>
    <property type="molecule type" value="Genomic_DNA"/>
</dbReference>
<reference evidence="2 3" key="1">
    <citation type="submission" date="2007-08" db="EMBL/GenBank/DDBJ databases">
        <title>Draft genome sequence of Clostridium leptum (DSM 753).</title>
        <authorList>
            <person name="Sudarsanam P."/>
            <person name="Ley R."/>
            <person name="Guruge J."/>
            <person name="Turnbaugh P.J."/>
            <person name="Mahowald M."/>
            <person name="Liep D."/>
            <person name="Gordon J."/>
        </authorList>
    </citation>
    <scope>NUCLEOTIDE SEQUENCE [LARGE SCALE GENOMIC DNA]</scope>
    <source>
        <strain evidence="2 3">DSM 753</strain>
    </source>
</reference>
<accession>A7VQD7</accession>
<evidence type="ECO:0000256" key="1">
    <source>
        <dbReference type="SAM" id="MobiDB-lite"/>
    </source>
</evidence>
<gene>
    <name evidence="2" type="ORF">CLOLEP_00767</name>
</gene>
<name>A7VQD7_9FIRM</name>
<comment type="caution">
    <text evidence="2">The sequence shown here is derived from an EMBL/GenBank/DDBJ whole genome shotgun (WGS) entry which is preliminary data.</text>
</comment>